<dbReference type="EMBL" id="CAMXCT030003737">
    <property type="protein sequence ID" value="CAL4793299.1"/>
    <property type="molecule type" value="Genomic_DNA"/>
</dbReference>
<evidence type="ECO:0000313" key="2">
    <source>
        <dbReference type="EMBL" id="CAI4005987.1"/>
    </source>
</evidence>
<dbReference type="Proteomes" id="UP001152797">
    <property type="component" value="Unassembled WGS sequence"/>
</dbReference>
<dbReference type="EMBL" id="CAMXCT020003737">
    <property type="protein sequence ID" value="CAL1159362.1"/>
    <property type="molecule type" value="Genomic_DNA"/>
</dbReference>
<comment type="caution">
    <text evidence="2">The sequence shown here is derived from an EMBL/GenBank/DDBJ whole genome shotgun (WGS) entry which is preliminary data.</text>
</comment>
<proteinExistence type="predicted"/>
<reference evidence="2" key="1">
    <citation type="submission" date="2022-10" db="EMBL/GenBank/DDBJ databases">
        <authorList>
            <person name="Chen Y."/>
            <person name="Dougan E. K."/>
            <person name="Chan C."/>
            <person name="Rhodes N."/>
            <person name="Thang M."/>
        </authorList>
    </citation>
    <scope>NUCLEOTIDE SEQUENCE</scope>
</reference>
<feature type="compositionally biased region" description="Pro residues" evidence="1">
    <location>
        <begin position="32"/>
        <end position="65"/>
    </location>
</feature>
<reference evidence="3 4" key="2">
    <citation type="submission" date="2024-05" db="EMBL/GenBank/DDBJ databases">
        <authorList>
            <person name="Chen Y."/>
            <person name="Shah S."/>
            <person name="Dougan E. K."/>
            <person name="Thang M."/>
            <person name="Chan C."/>
        </authorList>
    </citation>
    <scope>NUCLEOTIDE SEQUENCE [LARGE SCALE GENOMIC DNA]</scope>
</reference>
<dbReference type="EMBL" id="CAMXCT010003737">
    <property type="protein sequence ID" value="CAI4005987.1"/>
    <property type="molecule type" value="Genomic_DNA"/>
</dbReference>
<dbReference type="OrthoDB" id="487560at2759"/>
<evidence type="ECO:0000256" key="1">
    <source>
        <dbReference type="SAM" id="MobiDB-lite"/>
    </source>
</evidence>
<dbReference type="AlphaFoldDB" id="A0A9P1DCC0"/>
<evidence type="ECO:0000313" key="3">
    <source>
        <dbReference type="EMBL" id="CAL4793299.1"/>
    </source>
</evidence>
<evidence type="ECO:0000313" key="4">
    <source>
        <dbReference type="Proteomes" id="UP001152797"/>
    </source>
</evidence>
<name>A0A9P1DCC0_9DINO</name>
<gene>
    <name evidence="2" type="ORF">C1SCF055_LOCUS31668</name>
</gene>
<feature type="region of interest" description="Disordered" evidence="1">
    <location>
        <begin position="1"/>
        <end position="74"/>
    </location>
</feature>
<organism evidence="2">
    <name type="scientific">Cladocopium goreaui</name>
    <dbReference type="NCBI Taxonomy" id="2562237"/>
    <lineage>
        <taxon>Eukaryota</taxon>
        <taxon>Sar</taxon>
        <taxon>Alveolata</taxon>
        <taxon>Dinophyceae</taxon>
        <taxon>Suessiales</taxon>
        <taxon>Symbiodiniaceae</taxon>
        <taxon>Cladocopium</taxon>
    </lineage>
</organism>
<accession>A0A9P1DCC0</accession>
<protein>
    <submittedName>
        <fullName evidence="2">Uncharacterized protein</fullName>
    </submittedName>
</protein>
<keyword evidence="4" id="KW-1185">Reference proteome</keyword>
<feature type="compositionally biased region" description="Polar residues" evidence="1">
    <location>
        <begin position="10"/>
        <end position="20"/>
    </location>
</feature>
<sequence length="373" mass="40679">MAMAGMQASVPLTSLATSSEEGARSKASGAPPAIPPAALPDAPTAPPPAPPAPPAPPVPAPPVPAQPTQVKNPPRTAGVTVIMTMTAENDQGYIVEKDEEIINEMLDTDWSHFLRLVGPDPEASMGRGSAVAIGVQEVAEKISEAQALFVVPQVGKTGEELAVSAAMGGGRSYILSTIHELYQEVSKWRCAAILKGAAPLSSSRKRARKDEPKEATEKDHQVKEMQLLPKAIIYLGSEEGLKDENAIPQFTKQVGRFLLTLGAEVVFKTLTDAFSKLEGRVAYRKSLVYMAHELFTKRKRHITFEDKKQCVEKFLLPIGPDIRAMRAKEREAYCLLVGFWGKHQVVSPTDLKRIKDAWDVDEEGDFDEFEEDL</sequence>